<evidence type="ECO:0000313" key="3">
    <source>
        <dbReference type="Proteomes" id="UP000317484"/>
    </source>
</evidence>
<dbReference type="GO" id="GO:0004497">
    <property type="term" value="F:monooxygenase activity"/>
    <property type="evidence" value="ECO:0007669"/>
    <property type="project" value="UniProtKB-KW"/>
</dbReference>
<dbReference type="AlphaFoldDB" id="A0A521E8N6"/>
<dbReference type="InterPro" id="IPR011008">
    <property type="entry name" value="Dimeric_a/b-barrel"/>
</dbReference>
<keyword evidence="3" id="KW-1185">Reference proteome</keyword>
<name>A0A521E8N6_9ACTN</name>
<dbReference type="InterPro" id="IPR007138">
    <property type="entry name" value="ABM_dom"/>
</dbReference>
<proteinExistence type="predicted"/>
<gene>
    <name evidence="2" type="ORF">SAMN06273567_104339</name>
</gene>
<feature type="domain" description="ABM" evidence="1">
    <location>
        <begin position="1"/>
        <end position="65"/>
    </location>
</feature>
<keyword evidence="2" id="KW-0560">Oxidoreductase</keyword>
<dbReference type="SUPFAM" id="SSF54909">
    <property type="entry name" value="Dimeric alpha+beta barrel"/>
    <property type="match status" value="2"/>
</dbReference>
<reference evidence="2 3" key="1">
    <citation type="submission" date="2017-05" db="EMBL/GenBank/DDBJ databases">
        <authorList>
            <person name="Varghese N."/>
            <person name="Submissions S."/>
        </authorList>
    </citation>
    <scope>NUCLEOTIDE SEQUENCE [LARGE SCALE GENOMIC DNA]</scope>
    <source>
        <strain evidence="2 3">DSM 46834</strain>
    </source>
</reference>
<keyword evidence="2" id="KW-0503">Monooxygenase</keyword>
<sequence>MYARSTTIAGTPGSLDDAIAYVRDEVWPAVRDMDGCVGLSMMCDRESGRCIATSAWEDQQSMRASADRVAPMRQRLMDTFGAGEDLEVQEWEIAVLHREHAAGDGACARITWTRADPTTVDQVLDMYRTSLMPRIQEMPGFCSLSLLIDRENGRAVGTVVLDGRTHLEETREQARTLREEAVRIMGIDVLDVAEMEVVLAHLRVPETV</sequence>
<dbReference type="RefSeq" id="WP_142458920.1">
    <property type="nucleotide sequence ID" value="NZ_FXTJ01000004.1"/>
</dbReference>
<evidence type="ECO:0000313" key="2">
    <source>
        <dbReference type="EMBL" id="SMO80269.1"/>
    </source>
</evidence>
<dbReference type="EMBL" id="FXTJ01000004">
    <property type="protein sequence ID" value="SMO80269.1"/>
    <property type="molecule type" value="Genomic_DNA"/>
</dbReference>
<protein>
    <submittedName>
        <fullName evidence="2">Antibiotic biosynthesis monooxygenase</fullName>
    </submittedName>
</protein>
<evidence type="ECO:0000259" key="1">
    <source>
        <dbReference type="Pfam" id="PF03992"/>
    </source>
</evidence>
<dbReference type="Proteomes" id="UP000317484">
    <property type="component" value="Unassembled WGS sequence"/>
</dbReference>
<organism evidence="2 3">
    <name type="scientific">Geodermatophilus aquaeductus</name>
    <dbReference type="NCBI Taxonomy" id="1564161"/>
    <lineage>
        <taxon>Bacteria</taxon>
        <taxon>Bacillati</taxon>
        <taxon>Actinomycetota</taxon>
        <taxon>Actinomycetes</taxon>
        <taxon>Geodermatophilales</taxon>
        <taxon>Geodermatophilaceae</taxon>
        <taxon>Geodermatophilus</taxon>
    </lineage>
</organism>
<accession>A0A521E8N6</accession>
<dbReference type="Pfam" id="PF03992">
    <property type="entry name" value="ABM"/>
    <property type="match status" value="1"/>
</dbReference>